<keyword evidence="3" id="KW-1185">Reference proteome</keyword>
<dbReference type="EMBL" id="CAIIXF020000012">
    <property type="protein sequence ID" value="CAH1800528.1"/>
    <property type="molecule type" value="Genomic_DNA"/>
</dbReference>
<dbReference type="AlphaFoldDB" id="A0A8S4Q3V0"/>
<dbReference type="Gene3D" id="2.40.128.20">
    <property type="match status" value="1"/>
</dbReference>
<accession>A0A8S4Q3V0</accession>
<protein>
    <submittedName>
        <fullName evidence="2">Uncharacterized protein</fullName>
    </submittedName>
</protein>
<dbReference type="SUPFAM" id="SSF50814">
    <property type="entry name" value="Lipocalins"/>
    <property type="match status" value="1"/>
</dbReference>
<evidence type="ECO:0000256" key="1">
    <source>
        <dbReference type="ARBA" id="ARBA00008390"/>
    </source>
</evidence>
<dbReference type="InterPro" id="IPR031259">
    <property type="entry name" value="ILBP"/>
</dbReference>
<dbReference type="CDD" id="cd00742">
    <property type="entry name" value="FABP"/>
    <property type="match status" value="1"/>
</dbReference>
<proteinExistence type="inferred from homology"/>
<dbReference type="PANTHER" id="PTHR11955">
    <property type="entry name" value="FATTY ACID BINDING PROTEIN"/>
    <property type="match status" value="1"/>
</dbReference>
<dbReference type="OrthoDB" id="354351at2759"/>
<evidence type="ECO:0000313" key="2">
    <source>
        <dbReference type="EMBL" id="CAH1800528.1"/>
    </source>
</evidence>
<organism evidence="2 3">
    <name type="scientific">Owenia fusiformis</name>
    <name type="common">Polychaete worm</name>
    <dbReference type="NCBI Taxonomy" id="6347"/>
    <lineage>
        <taxon>Eukaryota</taxon>
        <taxon>Metazoa</taxon>
        <taxon>Spiralia</taxon>
        <taxon>Lophotrochozoa</taxon>
        <taxon>Annelida</taxon>
        <taxon>Polychaeta</taxon>
        <taxon>Sedentaria</taxon>
        <taxon>Canalipalpata</taxon>
        <taxon>Sabellida</taxon>
        <taxon>Oweniida</taxon>
        <taxon>Oweniidae</taxon>
        <taxon>Owenia</taxon>
    </lineage>
</organism>
<dbReference type="InterPro" id="IPR012674">
    <property type="entry name" value="Calycin"/>
</dbReference>
<dbReference type="GO" id="GO:0008289">
    <property type="term" value="F:lipid binding"/>
    <property type="evidence" value="ECO:0007669"/>
    <property type="project" value="UniProtKB-KW"/>
</dbReference>
<name>A0A8S4Q3V0_OWEFU</name>
<comment type="caution">
    <text evidence="2">The sequence shown here is derived from an EMBL/GenBank/DDBJ whole genome shotgun (WGS) entry which is preliminary data.</text>
</comment>
<evidence type="ECO:0000313" key="3">
    <source>
        <dbReference type="Proteomes" id="UP000749559"/>
    </source>
</evidence>
<dbReference type="Proteomes" id="UP000749559">
    <property type="component" value="Unassembled WGS sequence"/>
</dbReference>
<dbReference type="InterPro" id="IPR000463">
    <property type="entry name" value="Fatty_acid-bd"/>
</dbReference>
<reference evidence="2" key="1">
    <citation type="submission" date="2022-03" db="EMBL/GenBank/DDBJ databases">
        <authorList>
            <person name="Martin C."/>
        </authorList>
    </citation>
    <scope>NUCLEOTIDE SEQUENCE</scope>
</reference>
<sequence length="135" mass="14130">MAFVGKWELSASDNLDAYLTALGVPAGKQADIKAALEPPAKSTEEYSLSGDSLTVKTVTTAGDETHTYQLGAPTDDNILTWAAAKVVFEAKGNTLIETQKGDFGEAVVEATATGNTLTVKLTSKGVTATRTYTKV</sequence>
<dbReference type="PRINTS" id="PR00178">
    <property type="entry name" value="FATTYACIDBP"/>
</dbReference>
<gene>
    <name evidence="2" type="ORF">OFUS_LOCUS24400</name>
</gene>
<comment type="similarity">
    <text evidence="1">Belongs to the calycin superfamily. Fatty-acid binding protein (FABP) family.</text>
</comment>